<evidence type="ECO:0000259" key="2">
    <source>
        <dbReference type="Pfam" id="PF14392"/>
    </source>
</evidence>
<proteinExistence type="predicted"/>
<sequence length="188" mass="21210">MKYGFITTLTSIWRQPEGFKVVDRGATSFNSSSVMNVMSSGLRGSSFGEVLEANVFLVRGKENNIVKTRVNLNITKPLHRFSKITGPNQKVMEIALKYERIGSFCHYCGHIGHEIRNCSIQIEDSIKDEVKEEKWGEWLCSEQGSKRENFMKENSNPNLTSSDPSQQPNGRKPIPVNLIKDLASLSDQ</sequence>
<dbReference type="EMBL" id="JASCZI010242105">
    <property type="protein sequence ID" value="MED6209602.1"/>
    <property type="molecule type" value="Genomic_DNA"/>
</dbReference>
<feature type="region of interest" description="Disordered" evidence="1">
    <location>
        <begin position="146"/>
        <end position="176"/>
    </location>
</feature>
<accession>A0ABU6YIL7</accession>
<feature type="domain" description="Zinc knuckle CX2CX4HX4C" evidence="2">
    <location>
        <begin position="73"/>
        <end position="119"/>
    </location>
</feature>
<dbReference type="PANTHER" id="PTHR31286:SF167">
    <property type="entry name" value="OS09G0268800 PROTEIN"/>
    <property type="match status" value="1"/>
</dbReference>
<dbReference type="Pfam" id="PF14392">
    <property type="entry name" value="zf-CCHC_4"/>
    <property type="match status" value="1"/>
</dbReference>
<reference evidence="3 4" key="1">
    <citation type="journal article" date="2023" name="Plants (Basel)">
        <title>Bridging the Gap: Combining Genomics and Transcriptomics Approaches to Understand Stylosanthes scabra, an Orphan Legume from the Brazilian Caatinga.</title>
        <authorList>
            <person name="Ferreira-Neto J.R.C."/>
            <person name="da Silva M.D."/>
            <person name="Binneck E."/>
            <person name="de Melo N.F."/>
            <person name="da Silva R.H."/>
            <person name="de Melo A.L.T.M."/>
            <person name="Pandolfi V."/>
            <person name="Bustamante F.O."/>
            <person name="Brasileiro-Vidal A.C."/>
            <person name="Benko-Iseppon A.M."/>
        </authorList>
    </citation>
    <scope>NUCLEOTIDE SEQUENCE [LARGE SCALE GENOMIC DNA]</scope>
    <source>
        <tissue evidence="3">Leaves</tissue>
    </source>
</reference>
<keyword evidence="4" id="KW-1185">Reference proteome</keyword>
<evidence type="ECO:0000256" key="1">
    <source>
        <dbReference type="SAM" id="MobiDB-lite"/>
    </source>
</evidence>
<dbReference type="PANTHER" id="PTHR31286">
    <property type="entry name" value="GLYCINE-RICH CELL WALL STRUCTURAL PROTEIN 1.8-LIKE"/>
    <property type="match status" value="1"/>
</dbReference>
<feature type="compositionally biased region" description="Polar residues" evidence="1">
    <location>
        <begin position="152"/>
        <end position="169"/>
    </location>
</feature>
<dbReference type="InterPro" id="IPR025836">
    <property type="entry name" value="Zn_knuckle_CX2CX4HX4C"/>
</dbReference>
<dbReference type="Proteomes" id="UP001341840">
    <property type="component" value="Unassembled WGS sequence"/>
</dbReference>
<gene>
    <name evidence="3" type="ORF">PIB30_056350</name>
</gene>
<organism evidence="3 4">
    <name type="scientific">Stylosanthes scabra</name>
    <dbReference type="NCBI Taxonomy" id="79078"/>
    <lineage>
        <taxon>Eukaryota</taxon>
        <taxon>Viridiplantae</taxon>
        <taxon>Streptophyta</taxon>
        <taxon>Embryophyta</taxon>
        <taxon>Tracheophyta</taxon>
        <taxon>Spermatophyta</taxon>
        <taxon>Magnoliopsida</taxon>
        <taxon>eudicotyledons</taxon>
        <taxon>Gunneridae</taxon>
        <taxon>Pentapetalae</taxon>
        <taxon>rosids</taxon>
        <taxon>fabids</taxon>
        <taxon>Fabales</taxon>
        <taxon>Fabaceae</taxon>
        <taxon>Papilionoideae</taxon>
        <taxon>50 kb inversion clade</taxon>
        <taxon>dalbergioids sensu lato</taxon>
        <taxon>Dalbergieae</taxon>
        <taxon>Pterocarpus clade</taxon>
        <taxon>Stylosanthes</taxon>
    </lineage>
</organism>
<protein>
    <recommendedName>
        <fullName evidence="2">Zinc knuckle CX2CX4HX4C domain-containing protein</fullName>
    </recommendedName>
</protein>
<evidence type="ECO:0000313" key="4">
    <source>
        <dbReference type="Proteomes" id="UP001341840"/>
    </source>
</evidence>
<name>A0ABU6YIL7_9FABA</name>
<evidence type="ECO:0000313" key="3">
    <source>
        <dbReference type="EMBL" id="MED6209602.1"/>
    </source>
</evidence>
<comment type="caution">
    <text evidence="3">The sequence shown here is derived from an EMBL/GenBank/DDBJ whole genome shotgun (WGS) entry which is preliminary data.</text>
</comment>
<dbReference type="InterPro" id="IPR040256">
    <property type="entry name" value="At4g02000-like"/>
</dbReference>